<dbReference type="Gene3D" id="3.30.470.20">
    <property type="entry name" value="ATP-grasp fold, B domain"/>
    <property type="match status" value="1"/>
</dbReference>
<keyword evidence="7" id="KW-1185">Reference proteome</keyword>
<keyword evidence="1" id="KW-0436">Ligase</keyword>
<sequence>MKRVLYVYAKGGTALEHAFPRIAACAELHVLALMPLPTAAEELWRPHCASIAEAHMDPGAGDAVADEIVRAAERVGADAVLTLSEFAVLAAAHAADRLGLPGPGSAAAGRARDKRLMRETWQAAGVPVPAFRRVGSEAELRTALTELTPPVLLKSAWSAGSIAQVVLDSPEEAPSAWARFVRAREKGRGIRMSELYEPDADGHLIVEEIVEGSAGSWYDRPGYADYVSVEGIVANGVYHPLCITARLPPIPPFNEVASTAPCVLPEASQRRVEEISRQAVDALKLDTCGTHTELKLMADGRVAVIETAARFGGVMITREIEEVFGLDPIALLVRQLLGERVDYPERMLTEGRGAAASLVVVPADAAGVPWSSRPRWSHGEVDWSRLLSPGSAVGPVAAFELPPGSPIPVYDPAAGAANWLGLFVVTAADAGTLLKDCNSVLNGLESGLG</sequence>
<dbReference type="PANTHER" id="PTHR43585">
    <property type="entry name" value="FUMIPYRROLE BIOSYNTHESIS PROTEIN C"/>
    <property type="match status" value="1"/>
</dbReference>
<evidence type="ECO:0000313" key="7">
    <source>
        <dbReference type="Proteomes" id="UP000419138"/>
    </source>
</evidence>
<reference evidence="6 7" key="1">
    <citation type="submission" date="2019-05" db="EMBL/GenBank/DDBJ databases">
        <title>Comparative genomics and metabolomics analyses of clavulanic acid producing Streptomyces species provides insight into specialized metabolism and evolution of beta-lactam biosynthetic gene clusters.</title>
        <authorList>
            <person name="Moore M.A."/>
            <person name="Cruz-Morales P."/>
            <person name="Barona Gomez F."/>
            <person name="Kapil T."/>
        </authorList>
    </citation>
    <scope>NUCLEOTIDE SEQUENCE [LARGE SCALE GENOMIC DNA]</scope>
    <source>
        <strain evidence="6 7">NRRL 5741</strain>
    </source>
</reference>
<accession>A0A646KHF5</accession>
<dbReference type="InterPro" id="IPR011761">
    <property type="entry name" value="ATP-grasp"/>
</dbReference>
<evidence type="ECO:0000313" key="6">
    <source>
        <dbReference type="EMBL" id="MQT00436.1"/>
    </source>
</evidence>
<evidence type="ECO:0000256" key="1">
    <source>
        <dbReference type="ARBA" id="ARBA00022598"/>
    </source>
</evidence>
<keyword evidence="3 4" id="KW-0067">ATP-binding</keyword>
<organism evidence="6 7">
    <name type="scientific">Streptomyces jumonjinensis</name>
    <dbReference type="NCBI Taxonomy" id="1945"/>
    <lineage>
        <taxon>Bacteria</taxon>
        <taxon>Bacillati</taxon>
        <taxon>Actinomycetota</taxon>
        <taxon>Actinomycetes</taxon>
        <taxon>Kitasatosporales</taxon>
        <taxon>Streptomycetaceae</taxon>
        <taxon>Streptomyces</taxon>
    </lineage>
</organism>
<proteinExistence type="predicted"/>
<name>A0A646KHF5_STRJU</name>
<dbReference type="AlphaFoldDB" id="A0A646KHF5"/>
<gene>
    <name evidence="6" type="ORF">FF041_09415</name>
</gene>
<dbReference type="Proteomes" id="UP000419138">
    <property type="component" value="Unassembled WGS sequence"/>
</dbReference>
<dbReference type="GO" id="GO:0005524">
    <property type="term" value="F:ATP binding"/>
    <property type="evidence" value="ECO:0007669"/>
    <property type="project" value="UniProtKB-UniRule"/>
</dbReference>
<dbReference type="Gene3D" id="3.40.50.20">
    <property type="match status" value="1"/>
</dbReference>
<dbReference type="PANTHER" id="PTHR43585:SF2">
    <property type="entry name" value="ATP-GRASP ENZYME FSQD"/>
    <property type="match status" value="1"/>
</dbReference>
<dbReference type="GO" id="GO:0016874">
    <property type="term" value="F:ligase activity"/>
    <property type="evidence" value="ECO:0007669"/>
    <property type="project" value="UniProtKB-KW"/>
</dbReference>
<dbReference type="InterPro" id="IPR052032">
    <property type="entry name" value="ATP-dep_AA_Ligase"/>
</dbReference>
<evidence type="ECO:0000259" key="5">
    <source>
        <dbReference type="PROSITE" id="PS50975"/>
    </source>
</evidence>
<dbReference type="PROSITE" id="PS50975">
    <property type="entry name" value="ATP_GRASP"/>
    <property type="match status" value="1"/>
</dbReference>
<keyword evidence="2 4" id="KW-0547">Nucleotide-binding</keyword>
<comment type="caution">
    <text evidence="6">The sequence shown here is derived from an EMBL/GenBank/DDBJ whole genome shotgun (WGS) entry which is preliminary data.</text>
</comment>
<protein>
    <submittedName>
        <fullName evidence="6">ATP-grasp domain-containing protein</fullName>
    </submittedName>
</protein>
<evidence type="ECO:0000256" key="2">
    <source>
        <dbReference type="ARBA" id="ARBA00022741"/>
    </source>
</evidence>
<evidence type="ECO:0000256" key="3">
    <source>
        <dbReference type="ARBA" id="ARBA00022840"/>
    </source>
</evidence>
<evidence type="ECO:0000256" key="4">
    <source>
        <dbReference type="PROSITE-ProRule" id="PRU00409"/>
    </source>
</evidence>
<dbReference type="EMBL" id="VCLA01000074">
    <property type="protein sequence ID" value="MQT00436.1"/>
    <property type="molecule type" value="Genomic_DNA"/>
</dbReference>
<dbReference type="SUPFAM" id="SSF56059">
    <property type="entry name" value="Glutathione synthetase ATP-binding domain-like"/>
    <property type="match status" value="1"/>
</dbReference>
<dbReference type="GO" id="GO:0046872">
    <property type="term" value="F:metal ion binding"/>
    <property type="evidence" value="ECO:0007669"/>
    <property type="project" value="InterPro"/>
</dbReference>
<dbReference type="RefSeq" id="WP_323391499.1">
    <property type="nucleotide sequence ID" value="NZ_JBEPDZ010000024.1"/>
</dbReference>
<feature type="domain" description="ATP-grasp" evidence="5">
    <location>
        <begin position="118"/>
        <end position="337"/>
    </location>
</feature>